<dbReference type="Gene3D" id="2.60.120.620">
    <property type="entry name" value="q2cbj1_9rhob like domain"/>
    <property type="match status" value="1"/>
</dbReference>
<dbReference type="EMBL" id="HBIC01054738">
    <property type="protein sequence ID" value="CAE0299273.1"/>
    <property type="molecule type" value="Transcribed_RNA"/>
</dbReference>
<organism evidence="2">
    <name type="scientific">Spumella elongata</name>
    <dbReference type="NCBI Taxonomy" id="89044"/>
    <lineage>
        <taxon>Eukaryota</taxon>
        <taxon>Sar</taxon>
        <taxon>Stramenopiles</taxon>
        <taxon>Ochrophyta</taxon>
        <taxon>Chrysophyceae</taxon>
        <taxon>Chromulinales</taxon>
        <taxon>Chromulinaceae</taxon>
        <taxon>Spumella</taxon>
    </lineage>
</organism>
<dbReference type="AlphaFoldDB" id="A0A7S3HM06"/>
<gene>
    <name evidence="2" type="ORF">SELO1098_LOCUS28127</name>
</gene>
<reference evidence="2" key="1">
    <citation type="submission" date="2021-01" db="EMBL/GenBank/DDBJ databases">
        <authorList>
            <person name="Corre E."/>
            <person name="Pelletier E."/>
            <person name="Niang G."/>
            <person name="Scheremetjew M."/>
            <person name="Finn R."/>
            <person name="Kale V."/>
            <person name="Holt S."/>
            <person name="Cochrane G."/>
            <person name="Meng A."/>
            <person name="Brown T."/>
            <person name="Cohen L."/>
        </authorList>
    </citation>
    <scope>NUCLEOTIDE SEQUENCE</scope>
    <source>
        <strain evidence="2">CCAP 955/1</strain>
    </source>
</reference>
<dbReference type="SUPFAM" id="SSF51197">
    <property type="entry name" value="Clavaminate synthase-like"/>
    <property type="match status" value="1"/>
</dbReference>
<feature type="region of interest" description="Disordered" evidence="1">
    <location>
        <begin position="258"/>
        <end position="287"/>
    </location>
</feature>
<feature type="region of interest" description="Disordered" evidence="1">
    <location>
        <begin position="301"/>
        <end position="324"/>
    </location>
</feature>
<proteinExistence type="predicted"/>
<dbReference type="Pfam" id="PF05721">
    <property type="entry name" value="PhyH"/>
    <property type="match status" value="1"/>
</dbReference>
<feature type="compositionally biased region" description="Low complexity" evidence="1">
    <location>
        <begin position="260"/>
        <end position="279"/>
    </location>
</feature>
<evidence type="ECO:0000256" key="1">
    <source>
        <dbReference type="SAM" id="MobiDB-lite"/>
    </source>
</evidence>
<dbReference type="InterPro" id="IPR008775">
    <property type="entry name" value="Phytyl_CoA_dOase-like"/>
</dbReference>
<evidence type="ECO:0000313" key="2">
    <source>
        <dbReference type="EMBL" id="CAE0299273.1"/>
    </source>
</evidence>
<protein>
    <recommendedName>
        <fullName evidence="3">Phytanoyl-CoA dioxygenase</fullName>
    </recommendedName>
</protein>
<sequence length="376" mass="41471">MTDFINGWYGTVFYTEKEQNLHVSGQVGVCAPLPPHVPTKEVQICESTDFLQNGYFCVENSVSEQALRDARTYVNAHYKQWVKTSKRQDDWRCHLMVDLTDAESPVEHPALMNLLLRSPALLGRIEQLTGSGVCSIFYSQVAFRTPLSTKQIAQQMTHPAPDYSPGAEYHLDGQANSSGTRFPDPWSVLVGIALVDICTEDKGNFTVFPGWHTRRDWSQYPDEKRTKTLPDLGTPTHVCLKAGDAVIAHVLLPHRGGKNTISSSTTASGHTSQGTSSTTIPAEEDQEGSVIDSDLIASAPPLSLPKQKHTANHAPPVPHPYGGSERWDIPANTREMVFFRVRVHGVDYESPQRGPAILCDPWCEFPSVKAVVPGVD</sequence>
<accession>A0A7S3HM06</accession>
<name>A0A7S3HM06_9STRA</name>
<evidence type="ECO:0008006" key="3">
    <source>
        <dbReference type="Google" id="ProtNLM"/>
    </source>
</evidence>